<dbReference type="Gene3D" id="2.30.31.70">
    <property type="match status" value="1"/>
</dbReference>
<dbReference type="EMBL" id="JAEOAH010000021">
    <property type="protein sequence ID" value="MBK3495863.1"/>
    <property type="molecule type" value="Genomic_DNA"/>
</dbReference>
<accession>A0ABS1H8W5</accession>
<name>A0ABS1H8W5_9BACL</name>
<keyword evidence="3" id="KW-1185">Reference proteome</keyword>
<gene>
    <name evidence="2" type="ORF">JFL43_13545</name>
</gene>
<dbReference type="Proteomes" id="UP000618943">
    <property type="component" value="Unassembled WGS sequence"/>
</dbReference>
<feature type="domain" description="Transcriptional coactivator p15 (PC4) C-terminal" evidence="1">
    <location>
        <begin position="20"/>
        <end position="67"/>
    </location>
</feature>
<dbReference type="InterPro" id="IPR003173">
    <property type="entry name" value="PC4_C"/>
</dbReference>
<dbReference type="PIRSF" id="PIRSF037246">
    <property type="entry name" value="UCP037246"/>
    <property type="match status" value="1"/>
</dbReference>
<proteinExistence type="predicted"/>
<sequence>MPELKYEIVENIAVLSEGAKGWQKELNLISWNGRAPKYDLRDWSEDHAKMGKGITLSTDELQALKKALQGLNT</sequence>
<organism evidence="2 3">
    <name type="scientific">Viridibacillus soli</name>
    <dbReference type="NCBI Taxonomy" id="2798301"/>
    <lineage>
        <taxon>Bacteria</taxon>
        <taxon>Bacillati</taxon>
        <taxon>Bacillota</taxon>
        <taxon>Bacilli</taxon>
        <taxon>Bacillales</taxon>
        <taxon>Caryophanaceae</taxon>
        <taxon>Viridibacillus</taxon>
    </lineage>
</organism>
<evidence type="ECO:0000313" key="2">
    <source>
        <dbReference type="EMBL" id="MBK3495863.1"/>
    </source>
</evidence>
<dbReference type="InterPro" id="IPR017154">
    <property type="entry name" value="PC4-like"/>
</dbReference>
<evidence type="ECO:0000259" key="1">
    <source>
        <dbReference type="Pfam" id="PF02229"/>
    </source>
</evidence>
<comment type="caution">
    <text evidence="2">The sequence shown here is derived from an EMBL/GenBank/DDBJ whole genome shotgun (WGS) entry which is preliminary data.</text>
</comment>
<dbReference type="RefSeq" id="WP_100795093.1">
    <property type="nucleotide sequence ID" value="NZ_JAEOAH010000021.1"/>
</dbReference>
<dbReference type="Pfam" id="PF02229">
    <property type="entry name" value="PC4"/>
    <property type="match status" value="1"/>
</dbReference>
<protein>
    <submittedName>
        <fullName evidence="2">YdbC family protein</fullName>
    </submittedName>
</protein>
<reference evidence="2 3" key="1">
    <citation type="submission" date="2020-12" db="EMBL/GenBank/DDBJ databases">
        <title>YIM B01967 draft genome.</title>
        <authorList>
            <person name="Yan X."/>
        </authorList>
    </citation>
    <scope>NUCLEOTIDE SEQUENCE [LARGE SCALE GENOMIC DNA]</scope>
    <source>
        <strain evidence="2 3">YIM B01967</strain>
    </source>
</reference>
<evidence type="ECO:0000313" key="3">
    <source>
        <dbReference type="Proteomes" id="UP000618943"/>
    </source>
</evidence>